<dbReference type="PANTHER" id="PTHR31756">
    <property type="entry name" value="PYRUVATE, PHOSPHATE DIKINASE REGULATORY PROTEIN 1, CHLOROPLASTIC"/>
    <property type="match status" value="1"/>
</dbReference>
<gene>
    <name evidence="5" type="primary">ppsR</name>
    <name evidence="5" type="ORF">GO499_16160</name>
</gene>
<keyword evidence="5" id="KW-0670">Pyruvate</keyword>
<dbReference type="RefSeq" id="WP_161863143.1">
    <property type="nucleotide sequence ID" value="NZ_CP046620.1"/>
</dbReference>
<reference evidence="5 6" key="1">
    <citation type="submission" date="2019-12" db="EMBL/GenBank/DDBJ databases">
        <title>Complete genome sequence of Algicella marina strain 9Alg 56(T) isolated from the red alga Tichocarpus crinitus.</title>
        <authorList>
            <person name="Kim S.-G."/>
            <person name="Nedashkovskaya O.I."/>
        </authorList>
    </citation>
    <scope>NUCLEOTIDE SEQUENCE [LARGE SCALE GENOMIC DNA]</scope>
    <source>
        <strain evidence="5 6">9Alg 56</strain>
    </source>
</reference>
<dbReference type="InterPro" id="IPR005177">
    <property type="entry name" value="Kinase-pyrophosphorylase"/>
</dbReference>
<dbReference type="NCBIfam" id="NF003742">
    <property type="entry name" value="PRK05339.1"/>
    <property type="match status" value="1"/>
</dbReference>
<accession>A0A6P1T3K7</accession>
<organism evidence="5 6">
    <name type="scientific">Algicella marina</name>
    <dbReference type="NCBI Taxonomy" id="2683284"/>
    <lineage>
        <taxon>Bacteria</taxon>
        <taxon>Pseudomonadati</taxon>
        <taxon>Pseudomonadota</taxon>
        <taxon>Alphaproteobacteria</taxon>
        <taxon>Rhodobacterales</taxon>
        <taxon>Paracoccaceae</taxon>
        <taxon>Algicella</taxon>
    </lineage>
</organism>
<evidence type="ECO:0000313" key="6">
    <source>
        <dbReference type="Proteomes" id="UP000464495"/>
    </source>
</evidence>
<keyword evidence="1" id="KW-0723">Serine/threonine-protein kinase</keyword>
<keyword evidence="3" id="KW-0547">Nucleotide-binding</keyword>
<dbReference type="EMBL" id="CP046620">
    <property type="protein sequence ID" value="QHQ36597.1"/>
    <property type="molecule type" value="Genomic_DNA"/>
</dbReference>
<evidence type="ECO:0000256" key="3">
    <source>
        <dbReference type="ARBA" id="ARBA00022741"/>
    </source>
</evidence>
<dbReference type="AlphaFoldDB" id="A0A6P1T3K7"/>
<dbReference type="Proteomes" id="UP000464495">
    <property type="component" value="Chromosome"/>
</dbReference>
<keyword evidence="2" id="KW-0808">Transferase</keyword>
<proteinExistence type="predicted"/>
<evidence type="ECO:0000256" key="1">
    <source>
        <dbReference type="ARBA" id="ARBA00022527"/>
    </source>
</evidence>
<evidence type="ECO:0000256" key="2">
    <source>
        <dbReference type="ARBA" id="ARBA00022679"/>
    </source>
</evidence>
<dbReference type="GO" id="GO:0005524">
    <property type="term" value="F:ATP binding"/>
    <property type="evidence" value="ECO:0007669"/>
    <property type="project" value="InterPro"/>
</dbReference>
<dbReference type="GO" id="GO:0004674">
    <property type="term" value="F:protein serine/threonine kinase activity"/>
    <property type="evidence" value="ECO:0007669"/>
    <property type="project" value="UniProtKB-KW"/>
</dbReference>
<evidence type="ECO:0000256" key="4">
    <source>
        <dbReference type="ARBA" id="ARBA00022777"/>
    </source>
</evidence>
<dbReference type="KEGG" id="amaq:GO499_16160"/>
<sequence>MTEIQLTLISDSTGETVNLAAQAAASQFKGCRLEMEIYSFIGRPSDLENLPAEVWEKSDIVVFTLVRNDTRSALLERCKRHGIQAVALLDPLLTVLSGHIGCQPSSRPGEQYIVSADYFSKLSALDFAMQNDDGQSPDRLRNADVVLTGVSRTSKTPTCIYLAYQGIKAANIPLIYKSPAPSSLIEAIEAGRLVIGLTVSATRLVQVRTQRLQSLEREDVETYADRQRIEDEIVEARLLFARYDLPVIDVTRRSIEETAASIRNLIRLKASA</sequence>
<evidence type="ECO:0000313" key="5">
    <source>
        <dbReference type="EMBL" id="QHQ36597.1"/>
    </source>
</evidence>
<name>A0A6P1T3K7_9RHOB</name>
<protein>
    <submittedName>
        <fullName evidence="5">Pyruvate, phosphate dikinase/phosphoenolpyruvate synthase regulator</fullName>
    </submittedName>
</protein>
<dbReference type="Pfam" id="PF03618">
    <property type="entry name" value="Kinase-PPPase"/>
    <property type="match status" value="1"/>
</dbReference>
<keyword evidence="4 5" id="KW-0418">Kinase</keyword>
<dbReference type="PANTHER" id="PTHR31756:SF3">
    <property type="entry name" value="PYRUVATE, PHOSPHATE DIKINASE REGULATORY PROTEIN 1, CHLOROPLASTIC"/>
    <property type="match status" value="1"/>
</dbReference>
<keyword evidence="6" id="KW-1185">Reference proteome</keyword>